<dbReference type="GO" id="GO:0071360">
    <property type="term" value="P:cellular response to exogenous dsRNA"/>
    <property type="evidence" value="ECO:0007669"/>
    <property type="project" value="TreeGrafter"/>
</dbReference>
<dbReference type="PANTHER" id="PTHR10656:SF35">
    <property type="entry name" value="CYCLIC GMP-AMP SYNTHASE"/>
    <property type="match status" value="1"/>
</dbReference>
<feature type="domain" description="Mab-21-like nucleotidyltransferase" evidence="3">
    <location>
        <begin position="71"/>
        <end position="266"/>
    </location>
</feature>
<dbReference type="OrthoDB" id="6054650at2759"/>
<dbReference type="Proteomes" id="UP001152622">
    <property type="component" value="Chromosome 21"/>
</dbReference>
<protein>
    <recommendedName>
        <fullName evidence="7">Cyclic GMP-AMP synthase</fullName>
    </recommendedName>
</protein>
<evidence type="ECO:0000259" key="4">
    <source>
        <dbReference type="Pfam" id="PF20266"/>
    </source>
</evidence>
<dbReference type="Pfam" id="PF20266">
    <property type="entry name" value="Mab-21_C"/>
    <property type="match status" value="1"/>
</dbReference>
<dbReference type="GO" id="GO:0061501">
    <property type="term" value="F:2',3'-cyclic GMP-AMP synthase activity"/>
    <property type="evidence" value="ECO:0007669"/>
    <property type="project" value="TreeGrafter"/>
</dbReference>
<dbReference type="FunFam" id="1.10.1410.40:FF:000007">
    <property type="entry name" value="Cyclic GMP-AMP synthase"/>
    <property type="match status" value="1"/>
</dbReference>
<dbReference type="Gene3D" id="1.10.1410.40">
    <property type="match status" value="1"/>
</dbReference>
<evidence type="ECO:0000259" key="3">
    <source>
        <dbReference type="Pfam" id="PF03281"/>
    </source>
</evidence>
<dbReference type="EMBL" id="JAINUF010000021">
    <property type="protein sequence ID" value="KAJ8334761.1"/>
    <property type="molecule type" value="Genomic_DNA"/>
</dbReference>
<dbReference type="Gene3D" id="3.30.460.90">
    <property type="match status" value="1"/>
</dbReference>
<reference evidence="5" key="1">
    <citation type="journal article" date="2023" name="Science">
        <title>Genome structures resolve the early diversification of teleost fishes.</title>
        <authorList>
            <person name="Parey E."/>
            <person name="Louis A."/>
            <person name="Montfort J."/>
            <person name="Bouchez O."/>
            <person name="Roques C."/>
            <person name="Iampietro C."/>
            <person name="Lluch J."/>
            <person name="Castinel A."/>
            <person name="Donnadieu C."/>
            <person name="Desvignes T."/>
            <person name="Floi Bucao C."/>
            <person name="Jouanno E."/>
            <person name="Wen M."/>
            <person name="Mejri S."/>
            <person name="Dirks R."/>
            <person name="Jansen H."/>
            <person name="Henkel C."/>
            <person name="Chen W.J."/>
            <person name="Zahm M."/>
            <person name="Cabau C."/>
            <person name="Klopp C."/>
            <person name="Thompson A.W."/>
            <person name="Robinson-Rechavi M."/>
            <person name="Braasch I."/>
            <person name="Lecointre G."/>
            <person name="Bobe J."/>
            <person name="Postlethwait J.H."/>
            <person name="Berthelot C."/>
            <person name="Roest Crollius H."/>
            <person name="Guiguen Y."/>
        </authorList>
    </citation>
    <scope>NUCLEOTIDE SEQUENCE</scope>
    <source>
        <strain evidence="5">WJC10195</strain>
    </source>
</reference>
<dbReference type="Pfam" id="PF03281">
    <property type="entry name" value="Mab-21"/>
    <property type="match status" value="1"/>
</dbReference>
<dbReference type="GO" id="GO:0002230">
    <property type="term" value="P:positive regulation of defense response to virus by host"/>
    <property type="evidence" value="ECO:0007669"/>
    <property type="project" value="TreeGrafter"/>
</dbReference>
<dbReference type="GO" id="GO:2000042">
    <property type="term" value="P:negative regulation of double-strand break repair via homologous recombination"/>
    <property type="evidence" value="ECO:0007669"/>
    <property type="project" value="TreeGrafter"/>
</dbReference>
<comment type="similarity">
    <text evidence="1">Belongs to the mab-21 family.</text>
</comment>
<sequence>MPWIDEHVAPVSSDVCDLIKHRVKQLSPRRPDQQQSSRLVNDLRDSLLDFLKKNKKQPFFRSVTVLNSGSYYETVKINYPNEFDMMLLLPTPRLTWIELEEYHGLHYSVSLVRPTRSEVQAFLLDDGLIISASRILCGMRCLVKNFISTYKVPEGVGRWVLNRKLPSSPAVTLSLMCSAQDADQESELMSVDIVPALEVPESQGWPLAAQHGLQVDNWLGKKARRDLTKQCFYFVPKKPKGRNLSNTAKESWRISFSHIEKQIIKNHGHARTCCEAPATKCCRKRCLMLLKCLIEGLKVRFPDELERLCSYHGKTVFLHTLSKRGNDSQWAPSDLPSSFMALLSALEDHVSNSELPHFFIPAYNLFAAPAFPRKALSCLQRALDEQRKLGLPLLKLPSPAHPLTINPSPPDPPLCTERDNSQTKNMTT</sequence>
<dbReference type="PANTHER" id="PTHR10656">
    <property type="entry name" value="CELL FATE DETERMINING PROTEIN MAB21-RELATED"/>
    <property type="match status" value="1"/>
</dbReference>
<proteinExistence type="inferred from homology"/>
<dbReference type="InterPro" id="IPR024810">
    <property type="entry name" value="MAB21L/cGLR"/>
</dbReference>
<evidence type="ECO:0000313" key="6">
    <source>
        <dbReference type="Proteomes" id="UP001152622"/>
    </source>
</evidence>
<dbReference type="GO" id="GO:0005634">
    <property type="term" value="C:nucleus"/>
    <property type="evidence" value="ECO:0007669"/>
    <property type="project" value="TreeGrafter"/>
</dbReference>
<feature type="domain" description="Mab-21-like HhH/H2TH-like" evidence="4">
    <location>
        <begin position="282"/>
        <end position="368"/>
    </location>
</feature>
<gene>
    <name evidence="5" type="ORF">SKAU_G00404000</name>
</gene>
<keyword evidence="6" id="KW-1185">Reference proteome</keyword>
<feature type="region of interest" description="Disordered" evidence="2">
    <location>
        <begin position="400"/>
        <end position="428"/>
    </location>
</feature>
<dbReference type="GO" id="GO:0003690">
    <property type="term" value="F:double-stranded DNA binding"/>
    <property type="evidence" value="ECO:0007669"/>
    <property type="project" value="TreeGrafter"/>
</dbReference>
<evidence type="ECO:0000313" key="5">
    <source>
        <dbReference type="EMBL" id="KAJ8334761.1"/>
    </source>
</evidence>
<dbReference type="GO" id="GO:0005829">
    <property type="term" value="C:cytosol"/>
    <property type="evidence" value="ECO:0007669"/>
    <property type="project" value="TreeGrafter"/>
</dbReference>
<organism evidence="5 6">
    <name type="scientific">Synaphobranchus kaupii</name>
    <name type="common">Kaup's arrowtooth eel</name>
    <dbReference type="NCBI Taxonomy" id="118154"/>
    <lineage>
        <taxon>Eukaryota</taxon>
        <taxon>Metazoa</taxon>
        <taxon>Chordata</taxon>
        <taxon>Craniata</taxon>
        <taxon>Vertebrata</taxon>
        <taxon>Euteleostomi</taxon>
        <taxon>Actinopterygii</taxon>
        <taxon>Neopterygii</taxon>
        <taxon>Teleostei</taxon>
        <taxon>Anguilliformes</taxon>
        <taxon>Synaphobranchidae</taxon>
        <taxon>Synaphobranchus</taxon>
    </lineage>
</organism>
<evidence type="ECO:0000256" key="2">
    <source>
        <dbReference type="SAM" id="MobiDB-lite"/>
    </source>
</evidence>
<name>A0A9Q1E9P2_SYNKA</name>
<evidence type="ECO:0008006" key="7">
    <source>
        <dbReference type="Google" id="ProtNLM"/>
    </source>
</evidence>
<dbReference type="GO" id="GO:0035861">
    <property type="term" value="C:site of double-strand break"/>
    <property type="evidence" value="ECO:0007669"/>
    <property type="project" value="TreeGrafter"/>
</dbReference>
<dbReference type="GO" id="GO:0038001">
    <property type="term" value="P:paracrine signaling"/>
    <property type="evidence" value="ECO:0007669"/>
    <property type="project" value="TreeGrafter"/>
</dbReference>
<comment type="caution">
    <text evidence="5">The sequence shown here is derived from an EMBL/GenBank/DDBJ whole genome shotgun (WGS) entry which is preliminary data.</text>
</comment>
<evidence type="ECO:0000256" key="1">
    <source>
        <dbReference type="ARBA" id="ARBA00008307"/>
    </source>
</evidence>
<dbReference type="GO" id="GO:0032481">
    <property type="term" value="P:positive regulation of type I interferon production"/>
    <property type="evidence" value="ECO:0007669"/>
    <property type="project" value="TreeGrafter"/>
</dbReference>
<dbReference type="SMART" id="SM01265">
    <property type="entry name" value="Mab-21"/>
    <property type="match status" value="1"/>
</dbReference>
<accession>A0A9Q1E9P2</accession>
<dbReference type="GO" id="GO:0006974">
    <property type="term" value="P:DNA damage response"/>
    <property type="evidence" value="ECO:0007669"/>
    <property type="project" value="TreeGrafter"/>
</dbReference>
<dbReference type="GO" id="GO:0003682">
    <property type="term" value="F:chromatin binding"/>
    <property type="evidence" value="ECO:0007669"/>
    <property type="project" value="TreeGrafter"/>
</dbReference>
<dbReference type="GO" id="GO:0002218">
    <property type="term" value="P:activation of innate immune response"/>
    <property type="evidence" value="ECO:0007669"/>
    <property type="project" value="TreeGrafter"/>
</dbReference>
<dbReference type="InterPro" id="IPR046903">
    <property type="entry name" value="Mab-21-like_nuc_Trfase"/>
</dbReference>
<dbReference type="AlphaFoldDB" id="A0A9Q1E9P2"/>
<dbReference type="InterPro" id="IPR046906">
    <property type="entry name" value="Mab-21_HhH/H2TH-like"/>
</dbReference>